<dbReference type="CDD" id="cd06558">
    <property type="entry name" value="crotonase-like"/>
    <property type="match status" value="1"/>
</dbReference>
<dbReference type="Pfam" id="PF00378">
    <property type="entry name" value="ECH_1"/>
    <property type="match status" value="1"/>
</dbReference>
<evidence type="ECO:0000256" key="2">
    <source>
        <dbReference type="ARBA" id="ARBA00005254"/>
    </source>
</evidence>
<dbReference type="InterPro" id="IPR014748">
    <property type="entry name" value="Enoyl-CoA_hydra_C"/>
</dbReference>
<comment type="caution">
    <text evidence="6">The sequence shown here is derived from an EMBL/GenBank/DDBJ whole genome shotgun (WGS) entry which is preliminary data.</text>
</comment>
<name>A0AA39HVL0_9BILA</name>
<dbReference type="FunFam" id="1.10.12.10:FF:000004">
    <property type="entry name" value="Delta3,5-delta2,4-dienoyl-CoA isomerase"/>
    <property type="match status" value="1"/>
</dbReference>
<dbReference type="Gene3D" id="3.90.226.10">
    <property type="entry name" value="2-enoyl-CoA Hydratase, Chain A, domain 1"/>
    <property type="match status" value="1"/>
</dbReference>
<evidence type="ECO:0000313" key="6">
    <source>
        <dbReference type="EMBL" id="KAK0411733.1"/>
    </source>
</evidence>
<evidence type="ECO:0000256" key="5">
    <source>
        <dbReference type="ARBA" id="ARBA00023235"/>
    </source>
</evidence>
<reference evidence="6" key="1">
    <citation type="submission" date="2023-06" db="EMBL/GenBank/DDBJ databases">
        <title>Genomic analysis of the entomopathogenic nematode Steinernema hermaphroditum.</title>
        <authorList>
            <person name="Schwarz E.M."/>
            <person name="Heppert J.K."/>
            <person name="Baniya A."/>
            <person name="Schwartz H.T."/>
            <person name="Tan C.-H."/>
            <person name="Antoshechkin I."/>
            <person name="Sternberg P.W."/>
            <person name="Goodrich-Blair H."/>
            <person name="Dillman A.R."/>
        </authorList>
    </citation>
    <scope>NUCLEOTIDE SEQUENCE</scope>
    <source>
        <strain evidence="6">PS9179</strain>
        <tissue evidence="6">Whole animal</tissue>
    </source>
</reference>
<evidence type="ECO:0000256" key="1">
    <source>
        <dbReference type="ARBA" id="ARBA00005005"/>
    </source>
</evidence>
<comment type="pathway">
    <text evidence="1">Lipid metabolism; fatty acid beta-oxidation.</text>
</comment>
<comment type="similarity">
    <text evidence="2">Belongs to the enoyl-CoA hydratase/isomerase family.</text>
</comment>
<dbReference type="InterPro" id="IPR001753">
    <property type="entry name" value="Enoyl-CoA_hydra/iso"/>
</dbReference>
<dbReference type="Gene3D" id="1.10.12.10">
    <property type="entry name" value="Lyase 2-enoyl-coa Hydratase, Chain A, domain 2"/>
    <property type="match status" value="1"/>
</dbReference>
<dbReference type="InterPro" id="IPR045002">
    <property type="entry name" value="Ech1-like"/>
</dbReference>
<dbReference type="SUPFAM" id="SSF52096">
    <property type="entry name" value="ClpP/crotonase"/>
    <property type="match status" value="1"/>
</dbReference>
<sequence>MPKSYEYLMISHPSQYVTHVQMNRPDFKNAINRKMNEEICDLFEDLSVDANTRVIILSGHGKSFCAGIDLKESLNMVSGAVEGDDTARMARRIREKFRENQKTYNVIAECPKPIITAIHGQCIGAGMDLIALSDIRYATSDTQFSMKDVDIAMTADPNTLSRLPRICGNESWIRELVFTARKFDAEEALQHDLILKVYDTFEGLIKGAERLAVNMSERSPVALQSAKIFLEYGRDHTTEDALLFSAAWNQSQLQTEDLQKAAQAAAADDAQPQYSKL</sequence>
<dbReference type="PANTHER" id="PTHR43149">
    <property type="entry name" value="ENOYL-COA HYDRATASE"/>
    <property type="match status" value="1"/>
</dbReference>
<dbReference type="PANTHER" id="PTHR43149:SF1">
    <property type="entry name" value="DELTA(3,5)-DELTA(2,4)-DIENOYL-COA ISOMERASE, MITOCHONDRIAL"/>
    <property type="match status" value="1"/>
</dbReference>
<dbReference type="GO" id="GO:0005739">
    <property type="term" value="C:mitochondrion"/>
    <property type="evidence" value="ECO:0007669"/>
    <property type="project" value="TreeGrafter"/>
</dbReference>
<evidence type="ECO:0000313" key="7">
    <source>
        <dbReference type="Proteomes" id="UP001175271"/>
    </source>
</evidence>
<evidence type="ECO:0000256" key="4">
    <source>
        <dbReference type="ARBA" id="ARBA00023098"/>
    </source>
</evidence>
<dbReference type="GO" id="GO:0051750">
    <property type="term" value="F:delta(3,5)-delta(2,4)-dienoyl-CoA isomerase activity"/>
    <property type="evidence" value="ECO:0007669"/>
    <property type="project" value="TreeGrafter"/>
</dbReference>
<keyword evidence="3" id="KW-0276">Fatty acid metabolism</keyword>
<dbReference type="InterPro" id="IPR029045">
    <property type="entry name" value="ClpP/crotonase-like_dom_sf"/>
</dbReference>
<evidence type="ECO:0000256" key="3">
    <source>
        <dbReference type="ARBA" id="ARBA00022832"/>
    </source>
</evidence>
<dbReference type="AlphaFoldDB" id="A0AA39HVL0"/>
<evidence type="ECO:0008006" key="8">
    <source>
        <dbReference type="Google" id="ProtNLM"/>
    </source>
</evidence>
<keyword evidence="4" id="KW-0443">Lipid metabolism</keyword>
<keyword evidence="5" id="KW-0413">Isomerase</keyword>
<gene>
    <name evidence="6" type="ORF">QR680_005813</name>
</gene>
<dbReference type="EMBL" id="JAUCMV010000003">
    <property type="protein sequence ID" value="KAK0411733.1"/>
    <property type="molecule type" value="Genomic_DNA"/>
</dbReference>
<protein>
    <recommendedName>
        <fullName evidence="8">Enoyl-CoA hydratase</fullName>
    </recommendedName>
</protein>
<keyword evidence="7" id="KW-1185">Reference proteome</keyword>
<dbReference type="GO" id="GO:0006631">
    <property type="term" value="P:fatty acid metabolic process"/>
    <property type="evidence" value="ECO:0007669"/>
    <property type="project" value="UniProtKB-KW"/>
</dbReference>
<organism evidence="6 7">
    <name type="scientific">Steinernema hermaphroditum</name>
    <dbReference type="NCBI Taxonomy" id="289476"/>
    <lineage>
        <taxon>Eukaryota</taxon>
        <taxon>Metazoa</taxon>
        <taxon>Ecdysozoa</taxon>
        <taxon>Nematoda</taxon>
        <taxon>Chromadorea</taxon>
        <taxon>Rhabditida</taxon>
        <taxon>Tylenchina</taxon>
        <taxon>Panagrolaimomorpha</taxon>
        <taxon>Strongyloidoidea</taxon>
        <taxon>Steinernematidae</taxon>
        <taxon>Steinernema</taxon>
    </lineage>
</organism>
<accession>A0AA39HVL0</accession>
<dbReference type="Proteomes" id="UP001175271">
    <property type="component" value="Unassembled WGS sequence"/>
</dbReference>
<proteinExistence type="inferred from homology"/>